<sequence length="81" mass="8906">MKNDLKCLGNILTVEVAPDIGSITMDQKGFPSHGQENELWDELLRELIRAIDIVSLSSNDWKTVGSSIGHNKHLRSSFGAA</sequence>
<proteinExistence type="predicted"/>
<organism evidence="1 2">
    <name type="scientific">Dichanthelium oligosanthes</name>
    <dbReference type="NCBI Taxonomy" id="888268"/>
    <lineage>
        <taxon>Eukaryota</taxon>
        <taxon>Viridiplantae</taxon>
        <taxon>Streptophyta</taxon>
        <taxon>Embryophyta</taxon>
        <taxon>Tracheophyta</taxon>
        <taxon>Spermatophyta</taxon>
        <taxon>Magnoliopsida</taxon>
        <taxon>Liliopsida</taxon>
        <taxon>Poales</taxon>
        <taxon>Poaceae</taxon>
        <taxon>PACMAD clade</taxon>
        <taxon>Panicoideae</taxon>
        <taxon>Panicodae</taxon>
        <taxon>Paniceae</taxon>
        <taxon>Dichantheliinae</taxon>
        <taxon>Dichanthelium</taxon>
    </lineage>
</organism>
<protein>
    <submittedName>
        <fullName evidence="1">Trifunctional UDP-glucose 4,6-dehydratase/UDP-4-keto-6-deoxy-D-glucose 3,5-epimerase/UDP-4-keto-L-rhamnose-reductase RHM3</fullName>
    </submittedName>
</protein>
<reference evidence="1 2" key="1">
    <citation type="submission" date="2016-09" db="EMBL/GenBank/DDBJ databases">
        <title>The draft genome of Dichanthelium oligosanthes: A C3 panicoid grass species.</title>
        <authorList>
            <person name="Studer A.J."/>
            <person name="Schnable J.C."/>
            <person name="Brutnell T.P."/>
        </authorList>
    </citation>
    <scope>NUCLEOTIDE SEQUENCE [LARGE SCALE GENOMIC DNA]</scope>
    <source>
        <strain evidence="2">cv. Kellogg 1175</strain>
        <tissue evidence="1">Leaf</tissue>
    </source>
</reference>
<dbReference type="EMBL" id="LWDX02042404">
    <property type="protein sequence ID" value="OEL23477.1"/>
    <property type="molecule type" value="Genomic_DNA"/>
</dbReference>
<dbReference type="Proteomes" id="UP000095767">
    <property type="component" value="Unassembled WGS sequence"/>
</dbReference>
<evidence type="ECO:0000313" key="2">
    <source>
        <dbReference type="Proteomes" id="UP000095767"/>
    </source>
</evidence>
<keyword evidence="2" id="KW-1185">Reference proteome</keyword>
<dbReference type="AlphaFoldDB" id="A0A1E5VEH2"/>
<comment type="caution">
    <text evidence="1">The sequence shown here is derived from an EMBL/GenBank/DDBJ whole genome shotgun (WGS) entry which is preliminary data.</text>
</comment>
<evidence type="ECO:0000313" key="1">
    <source>
        <dbReference type="EMBL" id="OEL23477.1"/>
    </source>
</evidence>
<name>A0A1E5VEH2_9POAL</name>
<dbReference type="OrthoDB" id="10545399at2759"/>
<gene>
    <name evidence="1" type="ORF">BAE44_0015504</name>
</gene>
<accession>A0A1E5VEH2</accession>